<sequence>MKTSKETINQKYSQPQGSFFISKHCRSRLPKLATFATPECFTAKLYMEAFRELNDTNGKPLTRNFRAINPLSDRHVFHVNPSNNKHTTLYPLALSNKRQRI</sequence>
<dbReference type="EMBL" id="JABFTP020000124">
    <property type="protein sequence ID" value="KAL3280232.1"/>
    <property type="molecule type" value="Genomic_DNA"/>
</dbReference>
<evidence type="ECO:0000313" key="1">
    <source>
        <dbReference type="EMBL" id="KAL3280232.1"/>
    </source>
</evidence>
<keyword evidence="2" id="KW-1185">Reference proteome</keyword>
<organism evidence="1 2">
    <name type="scientific">Cryptolaemus montrouzieri</name>
    <dbReference type="NCBI Taxonomy" id="559131"/>
    <lineage>
        <taxon>Eukaryota</taxon>
        <taxon>Metazoa</taxon>
        <taxon>Ecdysozoa</taxon>
        <taxon>Arthropoda</taxon>
        <taxon>Hexapoda</taxon>
        <taxon>Insecta</taxon>
        <taxon>Pterygota</taxon>
        <taxon>Neoptera</taxon>
        <taxon>Endopterygota</taxon>
        <taxon>Coleoptera</taxon>
        <taxon>Polyphaga</taxon>
        <taxon>Cucujiformia</taxon>
        <taxon>Coccinelloidea</taxon>
        <taxon>Coccinellidae</taxon>
        <taxon>Scymninae</taxon>
        <taxon>Scymnini</taxon>
        <taxon>Cryptolaemus</taxon>
    </lineage>
</organism>
<evidence type="ECO:0000313" key="2">
    <source>
        <dbReference type="Proteomes" id="UP001516400"/>
    </source>
</evidence>
<dbReference type="AlphaFoldDB" id="A0ABD2NP23"/>
<proteinExistence type="predicted"/>
<name>A0ABD2NP23_9CUCU</name>
<accession>A0ABD2NP23</accession>
<protein>
    <submittedName>
        <fullName evidence="1">Uncharacterized protein</fullName>
    </submittedName>
</protein>
<gene>
    <name evidence="1" type="ORF">HHI36_017728</name>
</gene>
<dbReference type="Proteomes" id="UP001516400">
    <property type="component" value="Unassembled WGS sequence"/>
</dbReference>
<comment type="caution">
    <text evidence="1">The sequence shown here is derived from an EMBL/GenBank/DDBJ whole genome shotgun (WGS) entry which is preliminary data.</text>
</comment>
<reference evidence="1 2" key="1">
    <citation type="journal article" date="2021" name="BMC Biol.">
        <title>Horizontally acquired antibacterial genes associated with adaptive radiation of ladybird beetles.</title>
        <authorList>
            <person name="Li H.S."/>
            <person name="Tang X.F."/>
            <person name="Huang Y.H."/>
            <person name="Xu Z.Y."/>
            <person name="Chen M.L."/>
            <person name="Du X.Y."/>
            <person name="Qiu B.Y."/>
            <person name="Chen P.T."/>
            <person name="Zhang W."/>
            <person name="Slipinski A."/>
            <person name="Escalona H.E."/>
            <person name="Waterhouse R.M."/>
            <person name="Zwick A."/>
            <person name="Pang H."/>
        </authorList>
    </citation>
    <scope>NUCLEOTIDE SEQUENCE [LARGE SCALE GENOMIC DNA]</scope>
    <source>
        <strain evidence="1">SYSU2018</strain>
    </source>
</reference>